<feature type="compositionally biased region" description="Basic residues" evidence="1">
    <location>
        <begin position="93"/>
        <end position="106"/>
    </location>
</feature>
<feature type="region of interest" description="Disordered" evidence="1">
    <location>
        <begin position="679"/>
        <end position="747"/>
    </location>
</feature>
<dbReference type="AlphaFoldDB" id="A0A5M3MC28"/>
<name>A0A5M3MC28_CONPW</name>
<feature type="compositionally biased region" description="Pro residues" evidence="1">
    <location>
        <begin position="81"/>
        <end position="91"/>
    </location>
</feature>
<gene>
    <name evidence="2" type="ORF">CONPUDRAFT_139635</name>
</gene>
<organism evidence="2 3">
    <name type="scientific">Coniophora puteana (strain RWD-64-598)</name>
    <name type="common">Brown rot fungus</name>
    <dbReference type="NCBI Taxonomy" id="741705"/>
    <lineage>
        <taxon>Eukaryota</taxon>
        <taxon>Fungi</taxon>
        <taxon>Dikarya</taxon>
        <taxon>Basidiomycota</taxon>
        <taxon>Agaricomycotina</taxon>
        <taxon>Agaricomycetes</taxon>
        <taxon>Agaricomycetidae</taxon>
        <taxon>Boletales</taxon>
        <taxon>Coniophorineae</taxon>
        <taxon>Coniophoraceae</taxon>
        <taxon>Coniophora</taxon>
    </lineage>
</organism>
<feature type="compositionally biased region" description="Polar residues" evidence="1">
    <location>
        <begin position="496"/>
        <end position="506"/>
    </location>
</feature>
<proteinExistence type="predicted"/>
<dbReference type="Proteomes" id="UP000053558">
    <property type="component" value="Unassembled WGS sequence"/>
</dbReference>
<comment type="caution">
    <text evidence="2">The sequence shown here is derived from an EMBL/GenBank/DDBJ whole genome shotgun (WGS) entry which is preliminary data.</text>
</comment>
<feature type="compositionally biased region" description="Low complexity" evidence="1">
    <location>
        <begin position="517"/>
        <end position="539"/>
    </location>
</feature>
<feature type="compositionally biased region" description="Polar residues" evidence="1">
    <location>
        <begin position="17"/>
        <end position="43"/>
    </location>
</feature>
<sequence>MEHHNTRRAHRKRYSLSKLSTDTYQTLPEYTSPRWSRQPTEQSLPEDEFPSDRPPDYSDSAEEADADTEDSEAQDVYIPQPYSPPTQPSPRRPTGRRPTSYRRRHSSQYSLQNASQSDPFLDTLLERSVHALEMSNALLRSSISTQTSLSTLLSPDTEAERALEVRARNLSTRIGGRNGGMSTAHDTWMDRLDEISRDVEGLLPPVDNTQSQKVEESPSNSIRDGFAGADPAGVQAISQSLPTSDGPAGLRHRRKPSLLDLDAGHLQLARQPRNALIAPAPRALTQYVGSTANPEIIILPSTLGLRASGSSHSADWRTTEFAAEGAVGMSSITTSAPPTAPPTASWSTAEFGVRRPEPRVGEAASQPEVSDQHVSSFPSHQAHDTPTPAYNLLSSLAKRSESATPPPTHSTARGIGGSFTSLTRRGSSSTGSGSVERRPSASSSSSMATPILLPSTPTPRIVYITPQRQRRGSASTSSTERGGSLTSTSSKLSRSPASFRSLISSPDRSRSRFRQGASASSGSDSPAHSITPRRTSPMRPMTPPIEELSASSESSDQRPTGFRTVQSLRRILDDHPSSVSVNAMSRIANMRPPSFMPTSPAPQAVTGESTATASISRLYTKGRHSLSTRAPSPPARSSLKMSTNTTPIHTQPATPMPSPSPSTLGFADRFGSGVARVLGGSRSGSISGRSTPRRISFIEVPPEEGGPSGRNSIRERRARRRSGSGSRRKGRTRKGGGGVSGLPEQLEDDDLSGWIKGWFKGTIPSSQGVGGSRYDGVDERVGRGWGASRPGFGTMDDWAV</sequence>
<keyword evidence="3" id="KW-1185">Reference proteome</keyword>
<feature type="compositionally biased region" description="Polar residues" evidence="1">
    <location>
        <begin position="207"/>
        <end position="221"/>
    </location>
</feature>
<feature type="compositionally biased region" description="Polar residues" evidence="1">
    <location>
        <begin position="549"/>
        <end position="561"/>
    </location>
</feature>
<feature type="compositionally biased region" description="Basic residues" evidence="1">
    <location>
        <begin position="1"/>
        <end position="15"/>
    </location>
</feature>
<feature type="compositionally biased region" description="Low complexity" evidence="1">
    <location>
        <begin position="481"/>
        <end position="495"/>
    </location>
</feature>
<dbReference type="KEGG" id="cput:CONPUDRAFT_139635"/>
<feature type="compositionally biased region" description="Low complexity" evidence="1">
    <location>
        <begin position="418"/>
        <end position="446"/>
    </location>
</feature>
<feature type="compositionally biased region" description="Basic residues" evidence="1">
    <location>
        <begin position="716"/>
        <end position="734"/>
    </location>
</feature>
<evidence type="ECO:0000313" key="3">
    <source>
        <dbReference type="Proteomes" id="UP000053558"/>
    </source>
</evidence>
<dbReference type="EMBL" id="JH711586">
    <property type="protein sequence ID" value="EIW76201.1"/>
    <property type="molecule type" value="Genomic_DNA"/>
</dbReference>
<feature type="compositionally biased region" description="Polar residues" evidence="1">
    <location>
        <begin position="640"/>
        <end position="649"/>
    </location>
</feature>
<accession>A0A5M3MC28</accession>
<evidence type="ECO:0000256" key="1">
    <source>
        <dbReference type="SAM" id="MobiDB-lite"/>
    </source>
</evidence>
<feature type="region of interest" description="Disordered" evidence="1">
    <location>
        <begin position="621"/>
        <end position="662"/>
    </location>
</feature>
<evidence type="ECO:0000313" key="2">
    <source>
        <dbReference type="EMBL" id="EIW76201.1"/>
    </source>
</evidence>
<dbReference type="GeneID" id="19201377"/>
<feature type="region of interest" description="Disordered" evidence="1">
    <location>
        <begin position="1"/>
        <end position="115"/>
    </location>
</feature>
<feature type="compositionally biased region" description="Polar residues" evidence="1">
    <location>
        <begin position="367"/>
        <end position="379"/>
    </location>
</feature>
<dbReference type="RefSeq" id="XP_007773461.1">
    <property type="nucleotide sequence ID" value="XM_007775271.1"/>
</dbReference>
<dbReference type="OMA" id="HESWMDD"/>
<feature type="region of interest" description="Disordered" evidence="1">
    <location>
        <begin position="358"/>
        <end position="561"/>
    </location>
</feature>
<protein>
    <submittedName>
        <fullName evidence="2">Uncharacterized protein</fullName>
    </submittedName>
</protein>
<feature type="region of interest" description="Disordered" evidence="1">
    <location>
        <begin position="202"/>
        <end position="221"/>
    </location>
</feature>
<feature type="compositionally biased region" description="Low complexity" evidence="1">
    <location>
        <begin position="627"/>
        <end position="639"/>
    </location>
</feature>
<feature type="region of interest" description="Disordered" evidence="1">
    <location>
        <begin position="765"/>
        <end position="800"/>
    </location>
</feature>
<dbReference type="OrthoDB" id="3254377at2759"/>
<feature type="compositionally biased region" description="Acidic residues" evidence="1">
    <location>
        <begin position="59"/>
        <end position="73"/>
    </location>
</feature>
<feature type="compositionally biased region" description="Low complexity" evidence="1">
    <location>
        <begin position="679"/>
        <end position="695"/>
    </location>
</feature>
<reference evidence="3" key="1">
    <citation type="journal article" date="2012" name="Science">
        <title>The Paleozoic origin of enzymatic lignin decomposition reconstructed from 31 fungal genomes.</title>
        <authorList>
            <person name="Floudas D."/>
            <person name="Binder M."/>
            <person name="Riley R."/>
            <person name="Barry K."/>
            <person name="Blanchette R.A."/>
            <person name="Henrissat B."/>
            <person name="Martinez A.T."/>
            <person name="Otillar R."/>
            <person name="Spatafora J.W."/>
            <person name="Yadav J.S."/>
            <person name="Aerts A."/>
            <person name="Benoit I."/>
            <person name="Boyd A."/>
            <person name="Carlson A."/>
            <person name="Copeland A."/>
            <person name="Coutinho P.M."/>
            <person name="de Vries R.P."/>
            <person name="Ferreira P."/>
            <person name="Findley K."/>
            <person name="Foster B."/>
            <person name="Gaskell J."/>
            <person name="Glotzer D."/>
            <person name="Gorecki P."/>
            <person name="Heitman J."/>
            <person name="Hesse C."/>
            <person name="Hori C."/>
            <person name="Igarashi K."/>
            <person name="Jurgens J.A."/>
            <person name="Kallen N."/>
            <person name="Kersten P."/>
            <person name="Kohler A."/>
            <person name="Kuees U."/>
            <person name="Kumar T.K.A."/>
            <person name="Kuo A."/>
            <person name="LaButti K."/>
            <person name="Larrondo L.F."/>
            <person name="Lindquist E."/>
            <person name="Ling A."/>
            <person name="Lombard V."/>
            <person name="Lucas S."/>
            <person name="Lundell T."/>
            <person name="Martin R."/>
            <person name="McLaughlin D.J."/>
            <person name="Morgenstern I."/>
            <person name="Morin E."/>
            <person name="Murat C."/>
            <person name="Nagy L.G."/>
            <person name="Nolan M."/>
            <person name="Ohm R.A."/>
            <person name="Patyshakuliyeva A."/>
            <person name="Rokas A."/>
            <person name="Ruiz-Duenas F.J."/>
            <person name="Sabat G."/>
            <person name="Salamov A."/>
            <person name="Samejima M."/>
            <person name="Schmutz J."/>
            <person name="Slot J.C."/>
            <person name="St John F."/>
            <person name="Stenlid J."/>
            <person name="Sun H."/>
            <person name="Sun S."/>
            <person name="Syed K."/>
            <person name="Tsang A."/>
            <person name="Wiebenga A."/>
            <person name="Young D."/>
            <person name="Pisabarro A."/>
            <person name="Eastwood D.C."/>
            <person name="Martin F."/>
            <person name="Cullen D."/>
            <person name="Grigoriev I.V."/>
            <person name="Hibbett D.S."/>
        </authorList>
    </citation>
    <scope>NUCLEOTIDE SEQUENCE [LARGE SCALE GENOMIC DNA]</scope>
    <source>
        <strain evidence="3">RWD-64-598 SS2</strain>
    </source>
</reference>